<evidence type="ECO:0000313" key="3">
    <source>
        <dbReference type="EMBL" id="GAT00952.1"/>
    </source>
</evidence>
<organism evidence="3 4">
    <name type="scientific">Mycolicibacterium fortuitum subsp. acetamidolyticum</name>
    <dbReference type="NCBI Taxonomy" id="144550"/>
    <lineage>
        <taxon>Bacteria</taxon>
        <taxon>Bacillati</taxon>
        <taxon>Actinomycetota</taxon>
        <taxon>Actinomycetes</taxon>
        <taxon>Mycobacteriales</taxon>
        <taxon>Mycobacteriaceae</taxon>
        <taxon>Mycolicibacterium</taxon>
    </lineage>
</organism>
<feature type="transmembrane region" description="Helical" evidence="2">
    <location>
        <begin position="243"/>
        <end position="266"/>
    </location>
</feature>
<feature type="transmembrane region" description="Helical" evidence="2">
    <location>
        <begin position="307"/>
        <end position="328"/>
    </location>
</feature>
<name>A0A100WMS4_MYCFO</name>
<sequence>MVSQLDSLNPTDTHGIPIINHTLSLDSGILSKFLGGGLADLQISTMKMAGFVGCAVLNIVSSFNWLTPVVELLEKVSDAITDTFGAIGMGAVALAIALMVFATHWLKSTTHRIGYHLGLAVILMLIGVFMVSPVRWAAQAVTMGGGIATEIGQKANHTTQSATISQILATKYVREPLFRANYGVNLDELPMADGETTCGDVYDSAIRSNVPADEIKDVIGRQCPGGDKLARYAKNPANLNFELMLGTSVLWVLFVFIIIVCVRLMMTGVATVLHGVAVKPALFFVMAGPIAQVYALRNMIAIPLCGLAVAGDLLLLVLGAAFTGFIAVATGSGAIASLITCLSLIGLILGTWRFTRNLRGSNQQLAEQLARSQSPQFGAMRAQEARHAVQRVVTRGASLAATLSGNPAAGTAISALGPGVTSHQPRSMPLLHSRAPYGHTTGSPAAYGGGHNPGTGGGRPAAPTSGNASPTATAAQLAQQLHHHRPALPAPPAVQIPLVTPPQQHPQGVPVPAARSGGRLPDVPQRETPIAELPPHLRDVARALRPEQPKPEIPTLSADGSQQAGDVVWTTQGARPRLPGLSPQDLTSQFKEGNAEIADQYAAERAARATDRPGRNQGPIL</sequence>
<dbReference type="Proteomes" id="UP000069705">
    <property type="component" value="Unassembled WGS sequence"/>
</dbReference>
<keyword evidence="2" id="KW-0472">Membrane</keyword>
<feature type="compositionally biased region" description="Low complexity" evidence="1">
    <location>
        <begin position="460"/>
        <end position="480"/>
    </location>
</feature>
<evidence type="ECO:0000313" key="4">
    <source>
        <dbReference type="Proteomes" id="UP000069705"/>
    </source>
</evidence>
<reference evidence="3 4" key="1">
    <citation type="journal article" date="2016" name="Genome Announc.">
        <title>Draft Genome Sequences of Five Rapidly Growing Mycobacterium Species, M. thermoresistibile, M. fortuitum subsp. acetamidolyticum, M. canariasense, M. brisbanense, and M. novocastrense.</title>
        <authorList>
            <person name="Katahira K."/>
            <person name="Ogura Y."/>
            <person name="Gotoh Y."/>
            <person name="Hayashi T."/>
        </authorList>
    </citation>
    <scope>NUCLEOTIDE SEQUENCE [LARGE SCALE GENOMIC DNA]</scope>
    <source>
        <strain evidence="3 4">JCM6368</strain>
    </source>
</reference>
<evidence type="ECO:0008006" key="5">
    <source>
        <dbReference type="Google" id="ProtNLM"/>
    </source>
</evidence>
<proteinExistence type="predicted"/>
<feature type="transmembrane region" description="Helical" evidence="2">
    <location>
        <begin position="272"/>
        <end position="295"/>
    </location>
</feature>
<dbReference type="AlphaFoldDB" id="A0A100WMS4"/>
<evidence type="ECO:0000256" key="2">
    <source>
        <dbReference type="SAM" id="Phobius"/>
    </source>
</evidence>
<feature type="transmembrane region" description="Helical" evidence="2">
    <location>
        <begin position="48"/>
        <end position="67"/>
    </location>
</feature>
<gene>
    <name evidence="3" type="ORF">RMCFA_1066</name>
</gene>
<feature type="transmembrane region" description="Helical" evidence="2">
    <location>
        <begin position="113"/>
        <end position="134"/>
    </location>
</feature>
<accession>A0A100WMS4</accession>
<evidence type="ECO:0000256" key="1">
    <source>
        <dbReference type="SAM" id="MobiDB-lite"/>
    </source>
</evidence>
<feature type="compositionally biased region" description="Gly residues" evidence="1">
    <location>
        <begin position="447"/>
        <end position="459"/>
    </location>
</feature>
<dbReference type="EMBL" id="BCSZ01000010">
    <property type="protein sequence ID" value="GAT00952.1"/>
    <property type="molecule type" value="Genomic_DNA"/>
</dbReference>
<reference evidence="4" key="2">
    <citation type="submission" date="2016-02" db="EMBL/GenBank/DDBJ databases">
        <title>Draft genome sequence of five rapidly growing Mycobacterium species.</title>
        <authorList>
            <person name="Katahira K."/>
            <person name="Gotou Y."/>
            <person name="Iida K."/>
            <person name="Ogura Y."/>
            <person name="Hayashi T."/>
        </authorList>
    </citation>
    <scope>NUCLEOTIDE SEQUENCE [LARGE SCALE GENOMIC DNA]</scope>
    <source>
        <strain evidence="4">JCM6368</strain>
    </source>
</reference>
<comment type="caution">
    <text evidence="3">The sequence shown here is derived from an EMBL/GenBank/DDBJ whole genome shotgun (WGS) entry which is preliminary data.</text>
</comment>
<keyword evidence="2" id="KW-1133">Transmembrane helix</keyword>
<protein>
    <recommendedName>
        <fullName evidence="5">Transmembrane protein</fullName>
    </recommendedName>
</protein>
<feature type="transmembrane region" description="Helical" evidence="2">
    <location>
        <begin position="79"/>
        <end position="101"/>
    </location>
</feature>
<feature type="region of interest" description="Disordered" evidence="1">
    <location>
        <begin position="438"/>
        <end position="482"/>
    </location>
</feature>
<keyword evidence="2" id="KW-0812">Transmembrane</keyword>
<feature type="transmembrane region" description="Helical" evidence="2">
    <location>
        <begin position="334"/>
        <end position="354"/>
    </location>
</feature>